<accession>A0A917YE54</accession>
<protein>
    <recommendedName>
        <fullName evidence="3">SUKH-4 immunity protein of toxin-antitoxin system</fullName>
    </recommendedName>
</protein>
<dbReference type="InterPro" id="IPR025851">
    <property type="entry name" value="SUKH-4"/>
</dbReference>
<proteinExistence type="predicted"/>
<evidence type="ECO:0000313" key="2">
    <source>
        <dbReference type="Proteomes" id="UP000600365"/>
    </source>
</evidence>
<dbReference type="EMBL" id="BMMM01000024">
    <property type="protein sequence ID" value="GGN90661.1"/>
    <property type="molecule type" value="Genomic_DNA"/>
</dbReference>
<keyword evidence="2" id="KW-1185">Reference proteome</keyword>
<reference evidence="1 2" key="1">
    <citation type="journal article" date="2014" name="Int. J. Syst. Evol. Microbiol.">
        <title>Complete genome sequence of Corynebacterium casei LMG S-19264T (=DSM 44701T), isolated from a smear-ripened cheese.</title>
        <authorList>
            <consortium name="US DOE Joint Genome Institute (JGI-PGF)"/>
            <person name="Walter F."/>
            <person name="Albersmeier A."/>
            <person name="Kalinowski J."/>
            <person name="Ruckert C."/>
        </authorList>
    </citation>
    <scope>NUCLEOTIDE SEQUENCE [LARGE SCALE GENOMIC DNA]</scope>
    <source>
        <strain evidence="1 2">CGMCC 4.7111</strain>
    </source>
</reference>
<dbReference type="AlphaFoldDB" id="A0A917YE54"/>
<comment type="caution">
    <text evidence="1">The sequence shown here is derived from an EMBL/GenBank/DDBJ whole genome shotgun (WGS) entry which is preliminary data.</text>
</comment>
<dbReference type="Proteomes" id="UP000600365">
    <property type="component" value="Unassembled WGS sequence"/>
</dbReference>
<dbReference type="Pfam" id="PF14435">
    <property type="entry name" value="SUKH-4"/>
    <property type="match status" value="1"/>
</dbReference>
<sequence length="173" mass="19231">MRPADRLRWAPDRCAALTHMDSRRFLMDEGLPKRSLLFTSVEPISKVAAWVQGPQRYVVLGNYTDDESFVLDMDAGTVHFGTGAGDPVWPVNSGLRKFVRCLDAAEGEFPFYGAGAGVEEYTRVSTRLKALVRHIDPTCFAAEGSFWASLLHDISIGDFSTEDVDWWPSAGEK</sequence>
<dbReference type="RefSeq" id="WP_268240550.1">
    <property type="nucleotide sequence ID" value="NZ_BMMM01000024.1"/>
</dbReference>
<gene>
    <name evidence="1" type="ORF">GCM10011579_086800</name>
</gene>
<evidence type="ECO:0008006" key="3">
    <source>
        <dbReference type="Google" id="ProtNLM"/>
    </source>
</evidence>
<name>A0A917YE54_9ACTN</name>
<organism evidence="1 2">
    <name type="scientific">Streptomyces albiflavescens</name>
    <dbReference type="NCBI Taxonomy" id="1623582"/>
    <lineage>
        <taxon>Bacteria</taxon>
        <taxon>Bacillati</taxon>
        <taxon>Actinomycetota</taxon>
        <taxon>Actinomycetes</taxon>
        <taxon>Kitasatosporales</taxon>
        <taxon>Streptomycetaceae</taxon>
        <taxon>Streptomyces</taxon>
    </lineage>
</organism>
<evidence type="ECO:0000313" key="1">
    <source>
        <dbReference type="EMBL" id="GGN90661.1"/>
    </source>
</evidence>